<evidence type="ECO:0000313" key="1">
    <source>
        <dbReference type="EMBL" id="KRG40428.1"/>
    </source>
</evidence>
<comment type="caution">
    <text evidence="1">The sequence shown here is derived from an EMBL/GenBank/DDBJ whole genome shotgun (WGS) entry which is preliminary data.</text>
</comment>
<organism evidence="1 2">
    <name type="scientific">Stenotrophomonas panacihumi</name>
    <dbReference type="NCBI Taxonomy" id="676599"/>
    <lineage>
        <taxon>Bacteria</taxon>
        <taxon>Pseudomonadati</taxon>
        <taxon>Pseudomonadota</taxon>
        <taxon>Gammaproteobacteria</taxon>
        <taxon>Lysobacterales</taxon>
        <taxon>Lysobacteraceae</taxon>
        <taxon>Stenotrophomonas</taxon>
    </lineage>
</organism>
<proteinExistence type="predicted"/>
<dbReference type="STRING" id="676599.ARC20_01410"/>
<name>A0A0R0A5T9_9GAMM</name>
<gene>
    <name evidence="1" type="ORF">ARC20_01410</name>
</gene>
<dbReference type="Proteomes" id="UP000051802">
    <property type="component" value="Unassembled WGS sequence"/>
</dbReference>
<dbReference type="AlphaFoldDB" id="A0A0R0A5T9"/>
<dbReference type="RefSeq" id="WP_057647786.1">
    <property type="nucleotide sequence ID" value="NZ_LLXU01000098.1"/>
</dbReference>
<dbReference type="EMBL" id="LLXU01000098">
    <property type="protein sequence ID" value="KRG40428.1"/>
    <property type="molecule type" value="Genomic_DNA"/>
</dbReference>
<dbReference type="OrthoDB" id="1494599at2"/>
<reference evidence="1 2" key="1">
    <citation type="submission" date="2015-10" db="EMBL/GenBank/DDBJ databases">
        <title>Genome sequencing and analysis of members of genus Stenotrophomonas.</title>
        <authorList>
            <person name="Patil P.P."/>
            <person name="Midha S."/>
            <person name="Patil P.B."/>
        </authorList>
    </citation>
    <scope>NUCLEOTIDE SEQUENCE [LARGE SCALE GENOMIC DNA]</scope>
    <source>
        <strain evidence="1 2">JCM 16536</strain>
    </source>
</reference>
<accession>A0A0R0A5T9</accession>
<protein>
    <submittedName>
        <fullName evidence="1">Uncharacterized protein</fullName>
    </submittedName>
</protein>
<sequence length="120" mass="13606">MIRIPQHANGRLIDFNDLLAEVDRFLRVDHWRFQVSECLGDGADAIEERSWDGEVLGDAELRALYRGIYQTINGRFVGHQAGQPVCELEAVDSSFWTVSGPAGLEDRLRDLHGEWQPATR</sequence>
<evidence type="ECO:0000313" key="2">
    <source>
        <dbReference type="Proteomes" id="UP000051802"/>
    </source>
</evidence>
<keyword evidence="2" id="KW-1185">Reference proteome</keyword>